<dbReference type="RefSeq" id="WP_344682744.1">
    <property type="nucleotide sequence ID" value="NZ_BAAAUX010000019.1"/>
</dbReference>
<gene>
    <name evidence="2" type="ORF">GCM10010470_44730</name>
</gene>
<proteinExistence type="predicted"/>
<dbReference type="EMBL" id="BAAAUX010000019">
    <property type="protein sequence ID" value="GAA2804602.1"/>
    <property type="molecule type" value="Genomic_DNA"/>
</dbReference>
<protein>
    <submittedName>
        <fullName evidence="2">Uncharacterized protein</fullName>
    </submittedName>
</protein>
<organism evidence="2 3">
    <name type="scientific">Saccharopolyspora taberi</name>
    <dbReference type="NCBI Taxonomy" id="60895"/>
    <lineage>
        <taxon>Bacteria</taxon>
        <taxon>Bacillati</taxon>
        <taxon>Actinomycetota</taxon>
        <taxon>Actinomycetes</taxon>
        <taxon>Pseudonocardiales</taxon>
        <taxon>Pseudonocardiaceae</taxon>
        <taxon>Saccharopolyspora</taxon>
    </lineage>
</organism>
<comment type="caution">
    <text evidence="2">The sequence shown here is derived from an EMBL/GenBank/DDBJ whole genome shotgun (WGS) entry which is preliminary data.</text>
</comment>
<feature type="compositionally biased region" description="Basic and acidic residues" evidence="1">
    <location>
        <begin position="1"/>
        <end position="14"/>
    </location>
</feature>
<feature type="region of interest" description="Disordered" evidence="1">
    <location>
        <begin position="1"/>
        <end position="67"/>
    </location>
</feature>
<dbReference type="Proteomes" id="UP001500979">
    <property type="component" value="Unassembled WGS sequence"/>
</dbReference>
<name>A0ABN3VI79_9PSEU</name>
<sequence>MIRVGKPDTTRDAPAHVAGVPQGNSVGHYQRQPGHHADGTSTARRSTGIGAKHHEPVLPSMPNLSPA</sequence>
<keyword evidence="3" id="KW-1185">Reference proteome</keyword>
<accession>A0ABN3VI79</accession>
<reference evidence="2 3" key="1">
    <citation type="journal article" date="2019" name="Int. J. Syst. Evol. Microbiol.">
        <title>The Global Catalogue of Microorganisms (GCM) 10K type strain sequencing project: providing services to taxonomists for standard genome sequencing and annotation.</title>
        <authorList>
            <consortium name="The Broad Institute Genomics Platform"/>
            <consortium name="The Broad Institute Genome Sequencing Center for Infectious Disease"/>
            <person name="Wu L."/>
            <person name="Ma J."/>
        </authorList>
    </citation>
    <scope>NUCLEOTIDE SEQUENCE [LARGE SCALE GENOMIC DNA]</scope>
    <source>
        <strain evidence="2 3">JCM 9383</strain>
    </source>
</reference>
<evidence type="ECO:0000313" key="3">
    <source>
        <dbReference type="Proteomes" id="UP001500979"/>
    </source>
</evidence>
<evidence type="ECO:0000256" key="1">
    <source>
        <dbReference type="SAM" id="MobiDB-lite"/>
    </source>
</evidence>
<evidence type="ECO:0000313" key="2">
    <source>
        <dbReference type="EMBL" id="GAA2804602.1"/>
    </source>
</evidence>